<reference evidence="3" key="1">
    <citation type="journal article" date="1997" name="Nucleic Acids Res.">
        <title>tRNAscan-SE: a program for improved detection of transfer RNA genes in genomic sequence.</title>
        <authorList>
            <person name="Lowe T.M."/>
            <person name="Eddy S.R."/>
        </authorList>
    </citation>
    <scope>NUCLEOTIDE SEQUENCE [LARGE SCALE GENOMIC DNA]</scope>
    <source>
        <strain evidence="3">r\DH55</strain>
    </source>
</reference>
<keyword evidence="1" id="KW-0863">Zinc-finger</keyword>
<dbReference type="RefSeq" id="XP_010431855.1">
    <property type="nucleotide sequence ID" value="XM_010433553.2"/>
</dbReference>
<gene>
    <name evidence="4 5 6 7" type="primary">LOC104716178</name>
</gene>
<dbReference type="Proteomes" id="UP000694864">
    <property type="component" value="Chromosome 10"/>
</dbReference>
<sequence length="320" mass="36357">MSSAERRSRKIHTDRFAYRDDPYRRDSLPIPSFSQDNTCNNCKRPGHFARDCPHVSICHNCGLPGHIVSECSTKSLCWNCREPGHMANSCTNEGICHSCGIAGHRAKGCTARQLPPGDLRLCNNCYKQGHFAADCTNEKACNNCRKTGHLARDCKDDPVCNLCNVAGHLAVKCPKTEGLAGDRRPRGIRGVHPGGGYNRDQYEEDIVCRNCRQVGHMSRHCTARLMICRNCGGRGHIAYDCPSARFVNNQFPLSFDFQLLKPDIRLRNHYIFRHSHRFRHYKTSSVHRPCHRPSIFVDYFLLDMCIGDFVYEPMDNCINL</sequence>
<keyword evidence="3" id="KW-1185">Reference proteome</keyword>
<dbReference type="Pfam" id="PF00098">
    <property type="entry name" value="zf-CCHC"/>
    <property type="match status" value="7"/>
</dbReference>
<feature type="domain" description="CCHC-type" evidence="2">
    <location>
        <begin position="39"/>
        <end position="53"/>
    </location>
</feature>
<feature type="domain" description="CCHC-type" evidence="2">
    <location>
        <begin position="228"/>
        <end position="243"/>
    </location>
</feature>
<evidence type="ECO:0000256" key="1">
    <source>
        <dbReference type="PROSITE-ProRule" id="PRU00047"/>
    </source>
</evidence>
<dbReference type="InterPro" id="IPR036875">
    <property type="entry name" value="Znf_CCHC_sf"/>
</dbReference>
<accession>A0ABM0TUY0</accession>
<dbReference type="RefSeq" id="XP_010431852.1">
    <property type="nucleotide sequence ID" value="XM_010433550.2"/>
</dbReference>
<keyword evidence="4 5" id="KW-0238">DNA-binding</keyword>
<evidence type="ECO:0000313" key="4">
    <source>
        <dbReference type="RefSeq" id="XP_010431852.1"/>
    </source>
</evidence>
<feature type="domain" description="CCHC-type" evidence="2">
    <location>
        <begin position="122"/>
        <end position="137"/>
    </location>
</feature>
<dbReference type="PANTHER" id="PTHR47103">
    <property type="entry name" value="DNA-BINDING PROTEIN"/>
    <property type="match status" value="1"/>
</dbReference>
<reference evidence="3" key="2">
    <citation type="journal article" date="2014" name="Nat. Commun.">
        <title>The emerging biofuel crop Camelina sativa retains a highly undifferentiated hexaploid genome structure.</title>
        <authorList>
            <person name="Kagale S."/>
            <person name="Koh C."/>
            <person name="Nixon J."/>
            <person name="Bollina V."/>
            <person name="Clarke W.E."/>
            <person name="Tuteja R."/>
            <person name="Spillane C."/>
            <person name="Robinson S.J."/>
            <person name="Links M.G."/>
            <person name="Clarke C."/>
            <person name="Higgins E.E."/>
            <person name="Huebert T."/>
            <person name="Sharpe A.G."/>
            <person name="Parkin I.A."/>
        </authorList>
    </citation>
    <scope>NUCLEOTIDE SEQUENCE [LARGE SCALE GENOMIC DNA]</scope>
    <source>
        <strain evidence="3">r\DH55</strain>
    </source>
</reference>
<evidence type="ECO:0000313" key="6">
    <source>
        <dbReference type="RefSeq" id="XP_010431854.1"/>
    </source>
</evidence>
<feature type="domain" description="CCHC-type" evidence="2">
    <location>
        <begin position="96"/>
        <end position="109"/>
    </location>
</feature>
<evidence type="ECO:0000313" key="3">
    <source>
        <dbReference type="Proteomes" id="UP000694864"/>
    </source>
</evidence>
<dbReference type="PANTHER" id="PTHR47103:SF6">
    <property type="entry name" value="ZINC FINGER PROTEIN GIS2-LIKE"/>
    <property type="match status" value="1"/>
</dbReference>
<dbReference type="RefSeq" id="XP_010431854.1">
    <property type="nucleotide sequence ID" value="XM_010433552.2"/>
</dbReference>
<evidence type="ECO:0000313" key="7">
    <source>
        <dbReference type="RefSeq" id="XP_010431855.1"/>
    </source>
</evidence>
<organism evidence="3 6">
    <name type="scientific">Camelina sativa</name>
    <name type="common">False flax</name>
    <name type="synonym">Myagrum sativum</name>
    <dbReference type="NCBI Taxonomy" id="90675"/>
    <lineage>
        <taxon>Eukaryota</taxon>
        <taxon>Viridiplantae</taxon>
        <taxon>Streptophyta</taxon>
        <taxon>Embryophyta</taxon>
        <taxon>Tracheophyta</taxon>
        <taxon>Spermatophyta</taxon>
        <taxon>Magnoliopsida</taxon>
        <taxon>eudicotyledons</taxon>
        <taxon>Gunneridae</taxon>
        <taxon>Pentapetalae</taxon>
        <taxon>rosids</taxon>
        <taxon>malvids</taxon>
        <taxon>Brassicales</taxon>
        <taxon>Brassicaceae</taxon>
        <taxon>Camelineae</taxon>
        <taxon>Camelina</taxon>
    </lineage>
</organism>
<dbReference type="RefSeq" id="XP_010431853.1">
    <property type="nucleotide sequence ID" value="XM_010433551.2"/>
</dbReference>
<dbReference type="GeneID" id="104716178"/>
<proteinExistence type="predicted"/>
<dbReference type="PROSITE" id="PS50158">
    <property type="entry name" value="ZF_CCHC"/>
    <property type="match status" value="8"/>
</dbReference>
<keyword evidence="1" id="KW-0862">Zinc</keyword>
<dbReference type="Gene3D" id="4.10.60.10">
    <property type="entry name" value="Zinc finger, CCHC-type"/>
    <property type="match status" value="6"/>
</dbReference>
<dbReference type="SMART" id="SM00343">
    <property type="entry name" value="ZnF_C2HC"/>
    <property type="match status" value="9"/>
</dbReference>
<dbReference type="InterPro" id="IPR001878">
    <property type="entry name" value="Znf_CCHC"/>
</dbReference>
<reference evidence="4 5" key="3">
    <citation type="submission" date="2025-05" db="UniProtKB">
        <authorList>
            <consortium name="RefSeq"/>
        </authorList>
    </citation>
    <scope>IDENTIFICATION</scope>
    <source>
        <tissue evidence="4 5">Leaf</tissue>
    </source>
</reference>
<evidence type="ECO:0000313" key="5">
    <source>
        <dbReference type="RefSeq" id="XP_010431853.1"/>
    </source>
</evidence>
<feature type="domain" description="CCHC-type" evidence="2">
    <location>
        <begin position="77"/>
        <end position="92"/>
    </location>
</feature>
<keyword evidence="1" id="KW-0479">Metal-binding</keyword>
<feature type="domain" description="CCHC-type" evidence="2">
    <location>
        <begin position="141"/>
        <end position="156"/>
    </location>
</feature>
<feature type="domain" description="CCHC-type" evidence="2">
    <location>
        <begin position="58"/>
        <end position="71"/>
    </location>
</feature>
<dbReference type="SUPFAM" id="SSF57756">
    <property type="entry name" value="Retrovirus zinc finger-like domains"/>
    <property type="match status" value="4"/>
</dbReference>
<dbReference type="GO" id="GO:0003677">
    <property type="term" value="F:DNA binding"/>
    <property type="evidence" value="ECO:0007669"/>
    <property type="project" value="UniProtKB-KW"/>
</dbReference>
<feature type="domain" description="CCHC-type" evidence="2">
    <location>
        <begin position="208"/>
        <end position="221"/>
    </location>
</feature>
<evidence type="ECO:0000259" key="2">
    <source>
        <dbReference type="PROSITE" id="PS50158"/>
    </source>
</evidence>
<protein>
    <submittedName>
        <fullName evidence="4 5">DNA-binding protein HEXBP</fullName>
    </submittedName>
</protein>
<name>A0ABM0TUY0_CAMSA</name>